<evidence type="ECO:0000259" key="3">
    <source>
        <dbReference type="Pfam" id="PF14690"/>
    </source>
</evidence>
<evidence type="ECO:0000313" key="4">
    <source>
        <dbReference type="EMBL" id="XIA19739.1"/>
    </source>
</evidence>
<dbReference type="InterPro" id="IPR032877">
    <property type="entry name" value="Transposase_HTH"/>
</dbReference>
<name>A0AB74UZ31_9GAMM</name>
<organism evidence="4">
    <name type="scientific">Rhodanobacter sp. FW102-FHT14D07</name>
    <dbReference type="NCBI Taxonomy" id="3351462"/>
    <lineage>
        <taxon>Bacteria</taxon>
        <taxon>Pseudomonadati</taxon>
        <taxon>Pseudomonadota</taxon>
        <taxon>Gammaproteobacteria</taxon>
        <taxon>Lysobacterales</taxon>
        <taxon>Rhodanobacteraceae</taxon>
        <taxon>Rhodanobacter</taxon>
    </lineage>
</organism>
<dbReference type="Pfam" id="PF14690">
    <property type="entry name" value="Zn_ribbon_ISL3"/>
    <property type="match status" value="1"/>
</dbReference>
<feature type="domain" description="Transposase IS204/IS1001/IS1096/IS1165 helix-turn-helix" evidence="2">
    <location>
        <begin position="92"/>
        <end position="143"/>
    </location>
</feature>
<accession>A0AB74UZ31</accession>
<protein>
    <submittedName>
        <fullName evidence="4">ISL3 family transposase</fullName>
    </submittedName>
</protein>
<dbReference type="InterPro" id="IPR047951">
    <property type="entry name" value="Transpos_ISL3"/>
</dbReference>
<feature type="domain" description="Transposase IS204/IS1001/IS1096/IS1165 DDE" evidence="1">
    <location>
        <begin position="158"/>
        <end position="395"/>
    </location>
</feature>
<evidence type="ECO:0000259" key="2">
    <source>
        <dbReference type="Pfam" id="PF13542"/>
    </source>
</evidence>
<dbReference type="PANTHER" id="PTHR33498:SF1">
    <property type="entry name" value="TRANSPOSASE FOR INSERTION SEQUENCE ELEMENT IS1557"/>
    <property type="match status" value="1"/>
</dbReference>
<gene>
    <name evidence="4" type="ORF">ACFYG5_06285</name>
</gene>
<dbReference type="AlphaFoldDB" id="A0AB74UZ31"/>
<evidence type="ECO:0000259" key="1">
    <source>
        <dbReference type="Pfam" id="PF01610"/>
    </source>
</evidence>
<sequence length="409" mass="47962">MRDVELYRQILGLSAPWRVADVHLDLPGNRVEVEVDHPEGCRWRCPKCDQELPVHDHAPARAWRHLDTCQLQTILKARVPRVRCPDHGVVQVAVPWAEPRSRFTLLMERWIIDVLQQCATVSGTCRLLHLSWDEVFGVMERAVRRGQSRKGPLSLRRIGVDEKAFRKGHSYTTIVSDVDRSTIEYMADERTRGSLAEFYETLTPEQCEHIQAVAMDMWDPYFQATVSHVPAATDKIVFDRFHIMQHMGQAVDAVRKAEHRALRATGDNTLARTKYLWLYSRENLPQQRRHQLRDLMGQNLKVARAWAIKEALRHLWSYRREAWARRYFKHWFHWATHSRLEPIRQVAHMLKRRLDNIVTYCRLRITNAVAEGINSKLMAIKRRACGYRNPEHFKTAAYFFCGGLDVYPR</sequence>
<dbReference type="InterPro" id="IPR029261">
    <property type="entry name" value="Transposase_Znf"/>
</dbReference>
<dbReference type="Pfam" id="PF13542">
    <property type="entry name" value="HTH_Tnp_ISL3"/>
    <property type="match status" value="1"/>
</dbReference>
<proteinExistence type="predicted"/>
<reference evidence="4" key="1">
    <citation type="submission" date="2024-10" db="EMBL/GenBank/DDBJ databases">
        <authorList>
            <person name="Lesea H.P."/>
            <person name="Kuehl J.V."/>
            <person name="Chandonia J.-M."/>
        </authorList>
    </citation>
    <scope>NUCLEOTIDE SEQUENCE</scope>
    <source>
        <strain evidence="4">FW102-FHT14D07</strain>
    </source>
</reference>
<dbReference type="EMBL" id="CP170721">
    <property type="protein sequence ID" value="XIA19739.1"/>
    <property type="molecule type" value="Genomic_DNA"/>
</dbReference>
<dbReference type="NCBIfam" id="NF033550">
    <property type="entry name" value="transpos_ISL3"/>
    <property type="match status" value="1"/>
</dbReference>
<dbReference type="PANTHER" id="PTHR33498">
    <property type="entry name" value="TRANSPOSASE FOR INSERTION SEQUENCE ELEMENT IS1557"/>
    <property type="match status" value="1"/>
</dbReference>
<feature type="domain" description="Transposase IS204/IS1001/IS1096/IS1165 zinc-finger" evidence="3">
    <location>
        <begin position="43"/>
        <end position="87"/>
    </location>
</feature>
<dbReference type="RefSeq" id="WP_395118704.1">
    <property type="nucleotide sequence ID" value="NZ_CP170721.1"/>
</dbReference>
<dbReference type="InterPro" id="IPR002560">
    <property type="entry name" value="Transposase_DDE"/>
</dbReference>
<dbReference type="Pfam" id="PF01610">
    <property type="entry name" value="DDE_Tnp_ISL3"/>
    <property type="match status" value="1"/>
</dbReference>